<evidence type="ECO:0000256" key="4">
    <source>
        <dbReference type="SAM" id="SignalP"/>
    </source>
</evidence>
<feature type="chain" id="PRO_5040849704" evidence="4">
    <location>
        <begin position="25"/>
        <end position="533"/>
    </location>
</feature>
<evidence type="ECO:0000313" key="6">
    <source>
        <dbReference type="EMBL" id="MBP2075853.1"/>
    </source>
</evidence>
<dbReference type="Gene3D" id="3.40.190.10">
    <property type="entry name" value="Periplasmic binding protein-like II"/>
    <property type="match status" value="1"/>
</dbReference>
<dbReference type="Proteomes" id="UP001138793">
    <property type="component" value="Unassembled WGS sequence"/>
</dbReference>
<dbReference type="OrthoDB" id="9796817at2"/>
<sequence>MIAPKRVFLITLIVLIGIVFAACANEPGNNDESNAEGNDASNEGQGGDLIIAKVSDVVSLDPNGSNDIASYDVQRNIFETLVKQNEEMELIPGLASEWENIEDNVWEFKLQEGVTFHDGSPFNAEVAKANIERIQNPDVGSSQSSMFEMITNIEVVDEYTIHIETEYPFAPLPAHLAHPVSGMVSLDVIEEDYAAMENGEDPGTVINSKPIGTGYFLFDEWKTGEYVRLVKNEEYWDGTALLDSVTFKVVPEDLTRIAELNTGDSHISNPLSPSDVAQIESTDGVSLHQQSSVRWEYIGFNMEKEPFDDQRVRQAVSMAVDKEQIIDGIYDGYGALANGPIPPDLKGHDENVKDLNYDVEKAKELLAEAGYENGFSTMIWTNEDRQRIDTATSVQAQLAEIGIKAEVEVLEWGAYLEQTANGEHDMFVLGWVTGTGDPDYSVYPLFHSDSLGSPGNRTFTKDDELDELIEEARQMTDEEKRLDLYSQLQEKLVDIAPTININYQEYLMAVRDEVKGLSQLPTQYLQLKDVYIE</sequence>
<name>A0A9X1CE20_9BACI</name>
<protein>
    <submittedName>
        <fullName evidence="6">Peptide/nickel transport system substrate-binding protein</fullName>
    </submittedName>
</protein>
<dbReference type="InterPro" id="IPR000914">
    <property type="entry name" value="SBP_5_dom"/>
</dbReference>
<keyword evidence="7" id="KW-1185">Reference proteome</keyword>
<dbReference type="AlphaFoldDB" id="A0A9X1CE20"/>
<evidence type="ECO:0000256" key="3">
    <source>
        <dbReference type="ARBA" id="ARBA00022729"/>
    </source>
</evidence>
<reference evidence="6" key="1">
    <citation type="submission" date="2021-03" db="EMBL/GenBank/DDBJ databases">
        <title>Genomic Encyclopedia of Type Strains, Phase IV (KMG-IV): sequencing the most valuable type-strain genomes for metagenomic binning, comparative biology and taxonomic classification.</title>
        <authorList>
            <person name="Goeker M."/>
        </authorList>
    </citation>
    <scope>NUCLEOTIDE SEQUENCE</scope>
    <source>
        <strain evidence="6">DSM 107338</strain>
    </source>
</reference>
<dbReference type="GO" id="GO:0015833">
    <property type="term" value="P:peptide transport"/>
    <property type="evidence" value="ECO:0007669"/>
    <property type="project" value="TreeGrafter"/>
</dbReference>
<dbReference type="PIRSF" id="PIRSF002741">
    <property type="entry name" value="MppA"/>
    <property type="match status" value="1"/>
</dbReference>
<dbReference type="PANTHER" id="PTHR30290">
    <property type="entry name" value="PERIPLASMIC BINDING COMPONENT OF ABC TRANSPORTER"/>
    <property type="match status" value="1"/>
</dbReference>
<evidence type="ECO:0000256" key="1">
    <source>
        <dbReference type="ARBA" id="ARBA00005695"/>
    </source>
</evidence>
<dbReference type="RefSeq" id="WP_149474117.1">
    <property type="nucleotide sequence ID" value="NZ_JAGGMB010000001.1"/>
</dbReference>
<dbReference type="GO" id="GO:0043190">
    <property type="term" value="C:ATP-binding cassette (ABC) transporter complex"/>
    <property type="evidence" value="ECO:0007669"/>
    <property type="project" value="InterPro"/>
</dbReference>
<gene>
    <name evidence="6" type="ORF">J2Z64_000064</name>
</gene>
<dbReference type="Gene3D" id="3.10.105.10">
    <property type="entry name" value="Dipeptide-binding Protein, Domain 3"/>
    <property type="match status" value="1"/>
</dbReference>
<accession>A0A9X1CE20</accession>
<dbReference type="Pfam" id="PF00496">
    <property type="entry name" value="SBP_bac_5"/>
    <property type="match status" value="1"/>
</dbReference>
<dbReference type="GO" id="GO:0042597">
    <property type="term" value="C:periplasmic space"/>
    <property type="evidence" value="ECO:0007669"/>
    <property type="project" value="UniProtKB-ARBA"/>
</dbReference>
<keyword evidence="2" id="KW-0813">Transport</keyword>
<dbReference type="PANTHER" id="PTHR30290:SF9">
    <property type="entry name" value="OLIGOPEPTIDE-BINDING PROTEIN APPA"/>
    <property type="match status" value="1"/>
</dbReference>
<dbReference type="InterPro" id="IPR039424">
    <property type="entry name" value="SBP_5"/>
</dbReference>
<dbReference type="GO" id="GO:1904680">
    <property type="term" value="F:peptide transmembrane transporter activity"/>
    <property type="evidence" value="ECO:0007669"/>
    <property type="project" value="TreeGrafter"/>
</dbReference>
<dbReference type="PROSITE" id="PS51257">
    <property type="entry name" value="PROKAR_LIPOPROTEIN"/>
    <property type="match status" value="1"/>
</dbReference>
<evidence type="ECO:0000256" key="2">
    <source>
        <dbReference type="ARBA" id="ARBA00022448"/>
    </source>
</evidence>
<feature type="domain" description="Solute-binding protein family 5" evidence="5">
    <location>
        <begin position="89"/>
        <end position="449"/>
    </location>
</feature>
<dbReference type="InterPro" id="IPR030678">
    <property type="entry name" value="Peptide/Ni-bd"/>
</dbReference>
<dbReference type="SUPFAM" id="SSF53850">
    <property type="entry name" value="Periplasmic binding protein-like II"/>
    <property type="match status" value="1"/>
</dbReference>
<dbReference type="EMBL" id="JAGGMB010000001">
    <property type="protein sequence ID" value="MBP2075853.1"/>
    <property type="molecule type" value="Genomic_DNA"/>
</dbReference>
<organism evidence="6 7">
    <name type="scientific">Oceanobacillus polygoni</name>
    <dbReference type="NCBI Taxonomy" id="1235259"/>
    <lineage>
        <taxon>Bacteria</taxon>
        <taxon>Bacillati</taxon>
        <taxon>Bacillota</taxon>
        <taxon>Bacilli</taxon>
        <taxon>Bacillales</taxon>
        <taxon>Bacillaceae</taxon>
        <taxon>Oceanobacillus</taxon>
    </lineage>
</organism>
<comment type="caution">
    <text evidence="6">The sequence shown here is derived from an EMBL/GenBank/DDBJ whole genome shotgun (WGS) entry which is preliminary data.</text>
</comment>
<feature type="signal peptide" evidence="4">
    <location>
        <begin position="1"/>
        <end position="24"/>
    </location>
</feature>
<proteinExistence type="inferred from homology"/>
<evidence type="ECO:0000259" key="5">
    <source>
        <dbReference type="Pfam" id="PF00496"/>
    </source>
</evidence>
<comment type="similarity">
    <text evidence="1">Belongs to the bacterial solute-binding protein 5 family.</text>
</comment>
<dbReference type="Gene3D" id="3.90.76.10">
    <property type="entry name" value="Dipeptide-binding Protein, Domain 1"/>
    <property type="match status" value="1"/>
</dbReference>
<evidence type="ECO:0000313" key="7">
    <source>
        <dbReference type="Proteomes" id="UP001138793"/>
    </source>
</evidence>
<dbReference type="CDD" id="cd08499">
    <property type="entry name" value="PBP2_Ylib_like"/>
    <property type="match status" value="1"/>
</dbReference>
<keyword evidence="3 4" id="KW-0732">Signal</keyword>